<dbReference type="GO" id="GO:0006355">
    <property type="term" value="P:regulation of DNA-templated transcription"/>
    <property type="evidence" value="ECO:0007669"/>
    <property type="project" value="InterPro"/>
</dbReference>
<dbReference type="PANTHER" id="PTHR47573">
    <property type="entry name" value="PROTEIN AF-9 HOMOLOG"/>
    <property type="match status" value="1"/>
</dbReference>
<dbReference type="AlphaFoldDB" id="A0A197KF29"/>
<keyword evidence="4 5" id="KW-0539">Nucleus</keyword>
<dbReference type="GO" id="GO:0016740">
    <property type="term" value="F:transferase activity"/>
    <property type="evidence" value="ECO:0007669"/>
    <property type="project" value="UniProtKB-KW"/>
</dbReference>
<evidence type="ECO:0000256" key="5">
    <source>
        <dbReference type="PROSITE-ProRule" id="PRU00376"/>
    </source>
</evidence>
<evidence type="ECO:0000259" key="7">
    <source>
        <dbReference type="PROSITE" id="PS51037"/>
    </source>
</evidence>
<keyword evidence="2" id="KW-0805">Transcription regulation</keyword>
<gene>
    <name evidence="8" type="ORF">K457DRAFT_383941</name>
</gene>
<keyword evidence="8" id="KW-0808">Transferase</keyword>
<keyword evidence="6" id="KW-0175">Coiled coil</keyword>
<evidence type="ECO:0000256" key="1">
    <source>
        <dbReference type="ARBA" id="ARBA00022408"/>
    </source>
</evidence>
<accession>A0A197KF29</accession>
<keyword evidence="3" id="KW-0804">Transcription</keyword>
<dbReference type="PROSITE" id="PS51037">
    <property type="entry name" value="YEATS"/>
    <property type="match status" value="1"/>
</dbReference>
<dbReference type="GO" id="GO:0005634">
    <property type="term" value="C:nucleus"/>
    <property type="evidence" value="ECO:0007669"/>
    <property type="project" value="UniProtKB-SubCell"/>
</dbReference>
<reference evidence="8 9" key="1">
    <citation type="submission" date="2016-05" db="EMBL/GenBank/DDBJ databases">
        <title>Genome sequencing reveals origins of a unique bacterial endosymbiosis in the earliest lineages of terrestrial Fungi.</title>
        <authorList>
            <consortium name="DOE Joint Genome Institute"/>
            <person name="Uehling J."/>
            <person name="Gryganskyi A."/>
            <person name="Hameed K."/>
            <person name="Tschaplinski T."/>
            <person name="Misztal P."/>
            <person name="Wu S."/>
            <person name="Desiro A."/>
            <person name="Vande Pol N."/>
            <person name="Du Z.-Y."/>
            <person name="Zienkiewicz A."/>
            <person name="Zienkiewicz K."/>
            <person name="Morin E."/>
            <person name="Tisserant E."/>
            <person name="Splivallo R."/>
            <person name="Hainaut M."/>
            <person name="Henrissat B."/>
            <person name="Ohm R."/>
            <person name="Kuo A."/>
            <person name="Yan J."/>
            <person name="Lipzen A."/>
            <person name="Nolan M."/>
            <person name="Labutti K."/>
            <person name="Barry K."/>
            <person name="Goldstein A."/>
            <person name="Labbe J."/>
            <person name="Schadt C."/>
            <person name="Tuskan G."/>
            <person name="Grigoriev I."/>
            <person name="Martin F."/>
            <person name="Vilgalys R."/>
            <person name="Bonito G."/>
        </authorList>
    </citation>
    <scope>NUCLEOTIDE SEQUENCE [LARGE SCALE GENOMIC DNA]</scope>
    <source>
        <strain evidence="8 9">AG-77</strain>
    </source>
</reference>
<keyword evidence="9" id="KW-1185">Reference proteome</keyword>
<evidence type="ECO:0000256" key="4">
    <source>
        <dbReference type="ARBA" id="ARBA00023242"/>
    </source>
</evidence>
<sequence length="210" mass="24290">MTSIKRMKGLSLARPIIYGNSATPLNGKKGGDADHTHRWTISVRGVNNEDISYFIRKVAFKLHDTYDNPNRVIEKPPFEVTETGWGEFDIIIKIHFNPISGEKPLTLYHHLKLHPYEEDGLGNPWPKQKPVTSYQYDEIVFNEPIDSFYTILQENTTSNVPLKKTPHHQFSLQAEQEEVERLDKALKTTAQEIVRYREKCKRLEAELASK</sequence>
<feature type="domain" description="YEATS" evidence="7">
    <location>
        <begin position="6"/>
        <end position="155"/>
    </location>
</feature>
<dbReference type="Gene3D" id="2.60.40.1970">
    <property type="entry name" value="YEATS domain"/>
    <property type="match status" value="1"/>
</dbReference>
<dbReference type="OrthoDB" id="16041at2759"/>
<name>A0A197KF29_9FUNG</name>
<dbReference type="GO" id="GO:0000785">
    <property type="term" value="C:chromatin"/>
    <property type="evidence" value="ECO:0007669"/>
    <property type="project" value="UniProtKB-ARBA"/>
</dbReference>
<protein>
    <recommendedName>
        <fullName evidence="1">Protein AF-9 homolog</fullName>
    </recommendedName>
</protein>
<organism evidence="8 9">
    <name type="scientific">Linnemannia elongata AG-77</name>
    <dbReference type="NCBI Taxonomy" id="1314771"/>
    <lineage>
        <taxon>Eukaryota</taxon>
        <taxon>Fungi</taxon>
        <taxon>Fungi incertae sedis</taxon>
        <taxon>Mucoromycota</taxon>
        <taxon>Mortierellomycotina</taxon>
        <taxon>Mortierellomycetes</taxon>
        <taxon>Mortierellales</taxon>
        <taxon>Mortierellaceae</taxon>
        <taxon>Linnemannia</taxon>
    </lineage>
</organism>
<dbReference type="InterPro" id="IPR005033">
    <property type="entry name" value="YEATS"/>
</dbReference>
<dbReference type="Proteomes" id="UP000078512">
    <property type="component" value="Unassembled WGS sequence"/>
</dbReference>
<dbReference type="CDD" id="cd16908">
    <property type="entry name" value="YEATS_Yaf9_like"/>
    <property type="match status" value="1"/>
</dbReference>
<evidence type="ECO:0000256" key="3">
    <source>
        <dbReference type="ARBA" id="ARBA00023163"/>
    </source>
</evidence>
<proteinExistence type="predicted"/>
<dbReference type="InterPro" id="IPR038704">
    <property type="entry name" value="YEAST_sf"/>
</dbReference>
<evidence type="ECO:0000313" key="9">
    <source>
        <dbReference type="Proteomes" id="UP000078512"/>
    </source>
</evidence>
<dbReference type="PANTHER" id="PTHR47573:SF1">
    <property type="entry name" value="PROTEIN AF-9 HOMOLOG"/>
    <property type="match status" value="1"/>
</dbReference>
<dbReference type="InterPro" id="IPR055129">
    <property type="entry name" value="YEATS_dom"/>
</dbReference>
<dbReference type="STRING" id="1314771.A0A197KF29"/>
<dbReference type="Pfam" id="PF03366">
    <property type="entry name" value="YEATS"/>
    <property type="match status" value="1"/>
</dbReference>
<evidence type="ECO:0000313" key="8">
    <source>
        <dbReference type="EMBL" id="OAQ36322.1"/>
    </source>
</evidence>
<comment type="subcellular location">
    <subcellularLocation>
        <location evidence="5">Nucleus</location>
    </subcellularLocation>
</comment>
<evidence type="ECO:0000256" key="6">
    <source>
        <dbReference type="SAM" id="Coils"/>
    </source>
</evidence>
<feature type="coiled-coil region" evidence="6">
    <location>
        <begin position="172"/>
        <end position="206"/>
    </location>
</feature>
<dbReference type="EMBL" id="KV442012">
    <property type="protein sequence ID" value="OAQ36322.1"/>
    <property type="molecule type" value="Genomic_DNA"/>
</dbReference>
<evidence type="ECO:0000256" key="2">
    <source>
        <dbReference type="ARBA" id="ARBA00023015"/>
    </source>
</evidence>